<dbReference type="EMBL" id="RQTK01000037">
    <property type="protein sequence ID" value="RUS90209.1"/>
    <property type="molecule type" value="Genomic_DNA"/>
</dbReference>
<proteinExistence type="predicted"/>
<gene>
    <name evidence="2" type="ORF">EGW08_001990</name>
</gene>
<feature type="chain" id="PRO_5018658174" description="Calcitonin peptide-like domain-containing protein" evidence="1">
    <location>
        <begin position="27"/>
        <end position="148"/>
    </location>
</feature>
<organism evidence="2 3">
    <name type="scientific">Elysia chlorotica</name>
    <name type="common">Eastern emerald elysia</name>
    <name type="synonym">Sea slug</name>
    <dbReference type="NCBI Taxonomy" id="188477"/>
    <lineage>
        <taxon>Eukaryota</taxon>
        <taxon>Metazoa</taxon>
        <taxon>Spiralia</taxon>
        <taxon>Lophotrochozoa</taxon>
        <taxon>Mollusca</taxon>
        <taxon>Gastropoda</taxon>
        <taxon>Heterobranchia</taxon>
        <taxon>Euthyneura</taxon>
        <taxon>Panpulmonata</taxon>
        <taxon>Sacoglossa</taxon>
        <taxon>Placobranchoidea</taxon>
        <taxon>Plakobranchidae</taxon>
        <taxon>Elysia</taxon>
    </lineage>
</organism>
<dbReference type="Proteomes" id="UP000271974">
    <property type="component" value="Unassembled WGS sequence"/>
</dbReference>
<sequence>MESLSRTAPSLFVCFVLVSLLVPSLGQGPDLTPSEQKLISELTRRMDYFQQKLTEAVNAAENLNIDCLGINQDICAAMKMQSNKADQMSLGSPGKRSSSAVENSAEESPFEAWLSRLFLSHLLYCTVALPVLEIMQSISCFRVLWSLL</sequence>
<keyword evidence="3" id="KW-1185">Reference proteome</keyword>
<evidence type="ECO:0008006" key="4">
    <source>
        <dbReference type="Google" id="ProtNLM"/>
    </source>
</evidence>
<reference evidence="2 3" key="1">
    <citation type="submission" date="2019-01" db="EMBL/GenBank/DDBJ databases">
        <title>A draft genome assembly of the solar-powered sea slug Elysia chlorotica.</title>
        <authorList>
            <person name="Cai H."/>
            <person name="Li Q."/>
            <person name="Fang X."/>
            <person name="Li J."/>
            <person name="Curtis N.E."/>
            <person name="Altenburger A."/>
            <person name="Shibata T."/>
            <person name="Feng M."/>
            <person name="Maeda T."/>
            <person name="Schwartz J.A."/>
            <person name="Shigenobu S."/>
            <person name="Lundholm N."/>
            <person name="Nishiyama T."/>
            <person name="Yang H."/>
            <person name="Hasebe M."/>
            <person name="Li S."/>
            <person name="Pierce S.K."/>
            <person name="Wang J."/>
        </authorList>
    </citation>
    <scope>NUCLEOTIDE SEQUENCE [LARGE SCALE GENOMIC DNA]</scope>
    <source>
        <strain evidence="2">EC2010</strain>
        <tissue evidence="2">Whole organism of an adult</tissue>
    </source>
</reference>
<evidence type="ECO:0000256" key="1">
    <source>
        <dbReference type="SAM" id="SignalP"/>
    </source>
</evidence>
<dbReference type="AlphaFoldDB" id="A0A3S1AF54"/>
<feature type="signal peptide" evidence="1">
    <location>
        <begin position="1"/>
        <end position="26"/>
    </location>
</feature>
<accession>A0A3S1AF54</accession>
<name>A0A3S1AF54_ELYCH</name>
<protein>
    <recommendedName>
        <fullName evidence="4">Calcitonin peptide-like domain-containing protein</fullName>
    </recommendedName>
</protein>
<comment type="caution">
    <text evidence="2">The sequence shown here is derived from an EMBL/GenBank/DDBJ whole genome shotgun (WGS) entry which is preliminary data.</text>
</comment>
<evidence type="ECO:0000313" key="3">
    <source>
        <dbReference type="Proteomes" id="UP000271974"/>
    </source>
</evidence>
<keyword evidence="1" id="KW-0732">Signal</keyword>
<evidence type="ECO:0000313" key="2">
    <source>
        <dbReference type="EMBL" id="RUS90209.1"/>
    </source>
</evidence>